<evidence type="ECO:0000256" key="3">
    <source>
        <dbReference type="ARBA" id="ARBA00004167"/>
    </source>
</evidence>
<feature type="binding site" evidence="19">
    <location>
        <position position="263"/>
    </location>
    <ligand>
        <name>Mg(2+)</name>
        <dbReference type="ChEBI" id="CHEBI:18420"/>
        <label>1</label>
        <note>catalytic</note>
    </ligand>
</feature>
<comment type="pathway">
    <text evidence="5">Polyol metabolism; myo-inositol biosynthesis; myo-inositol from D-glucose 6-phosphate: step 2/2.</text>
</comment>
<dbReference type="SUPFAM" id="SSF55811">
    <property type="entry name" value="Nudix"/>
    <property type="match status" value="1"/>
</dbReference>
<dbReference type="InterPro" id="IPR015797">
    <property type="entry name" value="NUDIX_hydrolase-like_dom_sf"/>
</dbReference>
<dbReference type="PANTHER" id="PTHR43028:SF4">
    <property type="entry name" value="INOSITOL MONOPHOSPHATASE 3"/>
    <property type="match status" value="1"/>
</dbReference>
<feature type="binding site" evidence="19">
    <location>
        <position position="388"/>
    </location>
    <ligand>
        <name>Mg(2+)</name>
        <dbReference type="ChEBI" id="CHEBI:18420"/>
        <label>1</label>
        <note>catalytic</note>
    </ligand>
</feature>
<dbReference type="Gene3D" id="3.40.190.80">
    <property type="match status" value="1"/>
</dbReference>
<organism evidence="21 22">
    <name type="scientific">Rotaria socialis</name>
    <dbReference type="NCBI Taxonomy" id="392032"/>
    <lineage>
        <taxon>Eukaryota</taxon>
        <taxon>Metazoa</taxon>
        <taxon>Spiralia</taxon>
        <taxon>Gnathifera</taxon>
        <taxon>Rotifera</taxon>
        <taxon>Eurotatoria</taxon>
        <taxon>Bdelloidea</taxon>
        <taxon>Philodinida</taxon>
        <taxon>Philodinidae</taxon>
        <taxon>Rotaria</taxon>
    </lineage>
</organism>
<evidence type="ECO:0000256" key="18">
    <source>
        <dbReference type="ARBA" id="ARBA00042119"/>
    </source>
</evidence>
<dbReference type="EC" id="3.6.1.52" evidence="8"/>
<dbReference type="InterPro" id="IPR047198">
    <property type="entry name" value="DDP-like_NUDIX"/>
</dbReference>
<dbReference type="FunFam" id="3.90.79.10:FF:000002">
    <property type="entry name" value="diphosphoinositol polyphosphate phosphohydrolase 1"/>
    <property type="match status" value="1"/>
</dbReference>
<evidence type="ECO:0000256" key="16">
    <source>
        <dbReference type="ARBA" id="ARBA00023136"/>
    </source>
</evidence>
<evidence type="ECO:0000256" key="15">
    <source>
        <dbReference type="ARBA" id="ARBA00022989"/>
    </source>
</evidence>
<keyword evidence="14 19" id="KW-0460">Magnesium</keyword>
<evidence type="ECO:0000256" key="8">
    <source>
        <dbReference type="ARBA" id="ARBA00012527"/>
    </source>
</evidence>
<feature type="binding site" evidence="19">
    <location>
        <position position="213"/>
    </location>
    <ligand>
        <name>Mg(2+)</name>
        <dbReference type="ChEBI" id="CHEBI:18420"/>
        <label>1</label>
        <note>catalytic</note>
    </ligand>
</feature>
<accession>A0A820V6D0</accession>
<evidence type="ECO:0000313" key="22">
    <source>
        <dbReference type="Proteomes" id="UP000663838"/>
    </source>
</evidence>
<evidence type="ECO:0000256" key="2">
    <source>
        <dbReference type="ARBA" id="ARBA00001946"/>
    </source>
</evidence>
<evidence type="ECO:0000256" key="12">
    <source>
        <dbReference type="ARBA" id="ARBA00022723"/>
    </source>
</evidence>
<evidence type="ECO:0000256" key="11">
    <source>
        <dbReference type="ARBA" id="ARBA00022692"/>
    </source>
</evidence>
<evidence type="ECO:0000256" key="10">
    <source>
        <dbReference type="ARBA" id="ARBA00022490"/>
    </source>
</evidence>
<dbReference type="Gene3D" id="3.30.540.10">
    <property type="entry name" value="Fructose-1,6-Bisphosphatase, subunit A, domain 1"/>
    <property type="match status" value="1"/>
</dbReference>
<comment type="catalytic activity">
    <reaction evidence="17">
        <text>diphospho-myo-inositol polyphosphate + H2O = myo-inositol polyphosphate + phosphate.</text>
        <dbReference type="EC" id="3.6.1.52"/>
    </reaction>
</comment>
<dbReference type="Pfam" id="PF00293">
    <property type="entry name" value="NUDIX"/>
    <property type="match status" value="1"/>
</dbReference>
<evidence type="ECO:0000313" key="21">
    <source>
        <dbReference type="EMBL" id="CAF4496647.1"/>
    </source>
</evidence>
<evidence type="ECO:0000256" key="9">
    <source>
        <dbReference type="ARBA" id="ARBA00013106"/>
    </source>
</evidence>
<reference evidence="21" key="1">
    <citation type="submission" date="2021-02" db="EMBL/GenBank/DDBJ databases">
        <authorList>
            <person name="Nowell W R."/>
        </authorList>
    </citation>
    <scope>NUCLEOTIDE SEQUENCE</scope>
</reference>
<keyword evidence="15" id="KW-1133">Transmembrane helix</keyword>
<dbReference type="GO" id="GO:0046872">
    <property type="term" value="F:metal ion binding"/>
    <property type="evidence" value="ECO:0007669"/>
    <property type="project" value="UniProtKB-KW"/>
</dbReference>
<dbReference type="EC" id="3.1.3.25" evidence="9"/>
<evidence type="ECO:0000256" key="5">
    <source>
        <dbReference type="ARBA" id="ARBA00005152"/>
    </source>
</evidence>
<keyword evidence="16" id="KW-0472">Membrane</keyword>
<keyword evidence="13" id="KW-0378">Hydrolase</keyword>
<feature type="binding site" evidence="19">
    <location>
        <position position="261"/>
    </location>
    <ligand>
        <name>Mg(2+)</name>
        <dbReference type="ChEBI" id="CHEBI:18420"/>
        <label>1</label>
        <note>catalytic</note>
    </ligand>
</feature>
<dbReference type="AlphaFoldDB" id="A0A820V6D0"/>
<dbReference type="InterPro" id="IPR000760">
    <property type="entry name" value="Inositol_monophosphatase-like"/>
</dbReference>
<dbReference type="GO" id="GO:0005737">
    <property type="term" value="C:cytoplasm"/>
    <property type="evidence" value="ECO:0007669"/>
    <property type="project" value="UniProtKB-SubCell"/>
</dbReference>
<comment type="subcellular location">
    <subcellularLocation>
        <location evidence="4">Cytoplasm</location>
    </subcellularLocation>
    <subcellularLocation>
        <location evidence="3">Membrane</location>
        <topology evidence="3">Single-pass membrane protein</topology>
    </subcellularLocation>
</comment>
<comment type="cofactor">
    <cofactor evidence="2 19">
        <name>Mg(2+)</name>
        <dbReference type="ChEBI" id="CHEBI:18420"/>
    </cofactor>
</comment>
<keyword evidence="10" id="KW-0963">Cytoplasm</keyword>
<dbReference type="SUPFAM" id="SSF56655">
    <property type="entry name" value="Carbohydrate phosphatase"/>
    <property type="match status" value="1"/>
</dbReference>
<dbReference type="PANTHER" id="PTHR43028">
    <property type="entry name" value="3'(2'),5'-BISPHOSPHATE NUCLEOTIDASE 1"/>
    <property type="match status" value="1"/>
</dbReference>
<comment type="similarity">
    <text evidence="6">Belongs to the Nudix hydrolase family. DIPP subfamily.</text>
</comment>
<dbReference type="InterPro" id="IPR000086">
    <property type="entry name" value="NUDIX_hydrolase_dom"/>
</dbReference>
<dbReference type="EMBL" id="CAJOBS010000104">
    <property type="protein sequence ID" value="CAF4496647.1"/>
    <property type="molecule type" value="Genomic_DNA"/>
</dbReference>
<dbReference type="GO" id="GO:0052834">
    <property type="term" value="F:inositol monophosphate phosphatase activity"/>
    <property type="evidence" value="ECO:0007669"/>
    <property type="project" value="UniProtKB-EC"/>
</dbReference>
<dbReference type="InterPro" id="IPR020084">
    <property type="entry name" value="NUDIX_hydrolase_CS"/>
</dbReference>
<dbReference type="PROSITE" id="PS51462">
    <property type="entry name" value="NUDIX"/>
    <property type="match status" value="1"/>
</dbReference>
<dbReference type="GO" id="GO:0008486">
    <property type="term" value="F:diphosphoinositol-polyphosphate diphosphatase activity"/>
    <property type="evidence" value="ECO:0007669"/>
    <property type="project" value="UniProtKB-EC"/>
</dbReference>
<evidence type="ECO:0000256" key="7">
    <source>
        <dbReference type="ARBA" id="ARBA00009759"/>
    </source>
</evidence>
<dbReference type="Pfam" id="PF00459">
    <property type="entry name" value="Inositol_P"/>
    <property type="match status" value="1"/>
</dbReference>
<dbReference type="GO" id="GO:0012505">
    <property type="term" value="C:endomembrane system"/>
    <property type="evidence" value="ECO:0007669"/>
    <property type="project" value="TreeGrafter"/>
</dbReference>
<dbReference type="Gene3D" id="3.90.79.10">
    <property type="entry name" value="Nucleoside Triphosphate Pyrophosphohydrolase"/>
    <property type="match status" value="1"/>
</dbReference>
<dbReference type="CDD" id="cd04666">
    <property type="entry name" value="NUDIX_DIPP2_like_Nudt4"/>
    <property type="match status" value="1"/>
</dbReference>
<evidence type="ECO:0000256" key="13">
    <source>
        <dbReference type="ARBA" id="ARBA00022801"/>
    </source>
</evidence>
<comment type="caution">
    <text evidence="21">The sequence shown here is derived from an EMBL/GenBank/DDBJ whole genome shotgun (WGS) entry which is preliminary data.</text>
</comment>
<dbReference type="PROSITE" id="PS00893">
    <property type="entry name" value="NUDIX_BOX"/>
    <property type="match status" value="1"/>
</dbReference>
<comment type="catalytic activity">
    <reaction evidence="1">
        <text>a myo-inositol phosphate + H2O = myo-inositol + phosphate</text>
        <dbReference type="Rhea" id="RHEA:24056"/>
        <dbReference type="ChEBI" id="CHEBI:15377"/>
        <dbReference type="ChEBI" id="CHEBI:17268"/>
        <dbReference type="ChEBI" id="CHEBI:43474"/>
        <dbReference type="ChEBI" id="CHEBI:84139"/>
        <dbReference type="EC" id="3.1.3.25"/>
    </reaction>
</comment>
<proteinExistence type="inferred from homology"/>
<evidence type="ECO:0000256" key="14">
    <source>
        <dbReference type="ARBA" id="ARBA00022842"/>
    </source>
</evidence>
<dbReference type="FunFam" id="3.30.540.10:FF:000012">
    <property type="entry name" value="Blast:Putative inositol monophosphatase 3"/>
    <property type="match status" value="1"/>
</dbReference>
<dbReference type="Proteomes" id="UP000663838">
    <property type="component" value="Unassembled WGS sequence"/>
</dbReference>
<evidence type="ECO:0000256" key="6">
    <source>
        <dbReference type="ARBA" id="ARBA00008266"/>
    </source>
</evidence>
<dbReference type="InterPro" id="IPR050725">
    <property type="entry name" value="CysQ/Inositol_MonoPase"/>
</dbReference>
<evidence type="ECO:0000256" key="4">
    <source>
        <dbReference type="ARBA" id="ARBA00004496"/>
    </source>
</evidence>
<feature type="binding site" evidence="19">
    <location>
        <position position="264"/>
    </location>
    <ligand>
        <name>Mg(2+)</name>
        <dbReference type="ChEBI" id="CHEBI:18420"/>
        <label>1</label>
        <note>catalytic</note>
    </ligand>
</feature>
<keyword evidence="12 19" id="KW-0479">Metal-binding</keyword>
<sequence length="455" mass="52900">MTGNHYEKDSNKLRFFDDDGYRQRAACICVRNQHEDEILLITSHRDKSSWIFPGGGVEPNESTIDAAHRELYEEAGAKGRILRELGVFENLERKHRTTVFVVYVEEEYDDWDDKRLIDRQRHWKSSPIQTVEIDNDDDINLVDLFNHAFKLTYQSGQAIKIIKNTKNNLKKILKKQPFKNLQSEPVTMADFISHSIITNGLKNKFRNLQIISEEKDAISNQEFQLIEKELNVRNKFPDIPFIQNDKNFMTVPLSSAAVWVDPLDATKEFTEDLLQYVMVMLCITIEKKPTIGILYAPFTNKFTWAWVGVDHSSIKRDENILLEVHKPSIDEIILSRSHAGHAHEILKNVYRDKQYKIIPAAGSGYKTVQILEEYADYYLHLTPIKKWDVCAPDAILRANHGTMTTLKNQTISYDHQDKNMLITDGLLATYKRNHNDLLKFFEASNLTRYIHQKQS</sequence>
<evidence type="ECO:0000259" key="20">
    <source>
        <dbReference type="PROSITE" id="PS51462"/>
    </source>
</evidence>
<keyword evidence="11" id="KW-0812">Transmembrane</keyword>
<name>A0A820V6D0_9BILA</name>
<evidence type="ECO:0000256" key="19">
    <source>
        <dbReference type="PIRSR" id="PIRSR600760-2"/>
    </source>
</evidence>
<comment type="similarity">
    <text evidence="7">Belongs to the inositol monophosphatase superfamily.</text>
</comment>
<evidence type="ECO:0000256" key="1">
    <source>
        <dbReference type="ARBA" id="ARBA00001033"/>
    </source>
</evidence>
<protein>
    <recommendedName>
        <fullName evidence="18">Myo-inositol monophosphatase A3</fullName>
        <ecNumber evidence="9">3.1.3.25</ecNumber>
        <ecNumber evidence="8">3.6.1.52</ecNumber>
    </recommendedName>
</protein>
<feature type="domain" description="Nudix hydrolase" evidence="20">
    <location>
        <begin position="21"/>
        <end position="175"/>
    </location>
</feature>
<evidence type="ECO:0000256" key="17">
    <source>
        <dbReference type="ARBA" id="ARBA00033994"/>
    </source>
</evidence>
<gene>
    <name evidence="21" type="ORF">TOA249_LOCUS3077</name>
</gene>
<dbReference type="GO" id="GO:0008254">
    <property type="term" value="F:3'-nucleotidase activity"/>
    <property type="evidence" value="ECO:0007669"/>
    <property type="project" value="TreeGrafter"/>
</dbReference>
<dbReference type="GO" id="GO:0016020">
    <property type="term" value="C:membrane"/>
    <property type="evidence" value="ECO:0007669"/>
    <property type="project" value="UniProtKB-SubCell"/>
</dbReference>